<dbReference type="InterPro" id="IPR011009">
    <property type="entry name" value="Kinase-like_dom_sf"/>
</dbReference>
<dbReference type="Gene3D" id="3.30.200.150">
    <property type="match status" value="1"/>
</dbReference>
<dbReference type="PANTHER" id="PTHR21310:SF15">
    <property type="entry name" value="AMINOGLYCOSIDE PHOSPHOTRANSFERASE DOMAIN-CONTAINING PROTEIN"/>
    <property type="match status" value="1"/>
</dbReference>
<evidence type="ECO:0000259" key="1">
    <source>
        <dbReference type="Pfam" id="PF01636"/>
    </source>
</evidence>
<dbReference type="InterPro" id="IPR002575">
    <property type="entry name" value="Aminoglycoside_PTrfase"/>
</dbReference>
<organism evidence="2 3">
    <name type="scientific">Gymnopilus dilepis</name>
    <dbReference type="NCBI Taxonomy" id="231916"/>
    <lineage>
        <taxon>Eukaryota</taxon>
        <taxon>Fungi</taxon>
        <taxon>Dikarya</taxon>
        <taxon>Basidiomycota</taxon>
        <taxon>Agaricomycotina</taxon>
        <taxon>Agaricomycetes</taxon>
        <taxon>Agaricomycetidae</taxon>
        <taxon>Agaricales</taxon>
        <taxon>Agaricineae</taxon>
        <taxon>Hymenogastraceae</taxon>
        <taxon>Gymnopilus</taxon>
    </lineage>
</organism>
<proteinExistence type="predicted"/>
<keyword evidence="3" id="KW-1185">Reference proteome</keyword>
<dbReference type="InterPro" id="IPR051678">
    <property type="entry name" value="AGP_Transferase"/>
</dbReference>
<dbReference type="EMBL" id="NHYE01005529">
    <property type="protein sequence ID" value="PPQ70764.1"/>
    <property type="molecule type" value="Genomic_DNA"/>
</dbReference>
<dbReference type="STRING" id="231916.A0A409VWX0"/>
<accession>A0A409VWX0</accession>
<dbReference type="SUPFAM" id="SSF56112">
    <property type="entry name" value="Protein kinase-like (PK-like)"/>
    <property type="match status" value="1"/>
</dbReference>
<comment type="caution">
    <text evidence="2">The sequence shown here is derived from an EMBL/GenBank/DDBJ whole genome shotgun (WGS) entry which is preliminary data.</text>
</comment>
<dbReference type="Pfam" id="PF01636">
    <property type="entry name" value="APH"/>
    <property type="match status" value="1"/>
</dbReference>
<dbReference type="OrthoDB" id="5598852at2759"/>
<dbReference type="Proteomes" id="UP000284706">
    <property type="component" value="Unassembled WGS sequence"/>
</dbReference>
<name>A0A409VWX0_9AGAR</name>
<evidence type="ECO:0000313" key="3">
    <source>
        <dbReference type="Proteomes" id="UP000284706"/>
    </source>
</evidence>
<dbReference type="InParanoid" id="A0A409VWX0"/>
<sequence length="294" mass="33525">MSCSIDYHFKFPSSFVEMRELLKDSSSVTIIQFDAIGCGARPRVVRVRPGVILKFGDYFLEDEVTNTQYARENLDIPIPRVLQPAQKLRFDDDSELATSGLLPAYYAMEEIRGVSLDTVIDKLSPDDKRSIASQLKMILRDMGALKSDKLGSVHGGPYRSIRGIAEWVLPKETFSTVAEFRDYFRRLLTEYNFPLAHIDKIMSAIPTDSSIRFTHGDLLPKNIMVEGSKLTGIIDWTYCGFFPAFWEYARMYDPDWLSEGWLEILGLVFPEKPCADEAPAISYMLNTLHRTFFA</sequence>
<dbReference type="PANTHER" id="PTHR21310">
    <property type="entry name" value="AMINOGLYCOSIDE PHOSPHOTRANSFERASE-RELATED-RELATED"/>
    <property type="match status" value="1"/>
</dbReference>
<reference evidence="2 3" key="1">
    <citation type="journal article" date="2018" name="Evol. Lett.">
        <title>Horizontal gene cluster transfer increased hallucinogenic mushroom diversity.</title>
        <authorList>
            <person name="Reynolds H.T."/>
            <person name="Vijayakumar V."/>
            <person name="Gluck-Thaler E."/>
            <person name="Korotkin H.B."/>
            <person name="Matheny P.B."/>
            <person name="Slot J.C."/>
        </authorList>
    </citation>
    <scope>NUCLEOTIDE SEQUENCE [LARGE SCALE GENOMIC DNA]</scope>
    <source>
        <strain evidence="2 3">SRW20</strain>
    </source>
</reference>
<dbReference type="AlphaFoldDB" id="A0A409VWX0"/>
<feature type="domain" description="Aminoglycoside phosphotransferase" evidence="1">
    <location>
        <begin position="52"/>
        <end position="264"/>
    </location>
</feature>
<gene>
    <name evidence="2" type="ORF">CVT26_014715</name>
</gene>
<protein>
    <recommendedName>
        <fullName evidence="1">Aminoglycoside phosphotransferase domain-containing protein</fullName>
    </recommendedName>
</protein>
<dbReference type="Gene3D" id="3.90.1200.10">
    <property type="match status" value="1"/>
</dbReference>
<evidence type="ECO:0000313" key="2">
    <source>
        <dbReference type="EMBL" id="PPQ70764.1"/>
    </source>
</evidence>